<keyword evidence="3" id="KW-0804">Transcription</keyword>
<keyword evidence="7" id="KW-1185">Reference proteome</keyword>
<feature type="domain" description="HTH tetR-type" evidence="5">
    <location>
        <begin position="30"/>
        <end position="89"/>
    </location>
</feature>
<dbReference type="PANTHER" id="PTHR30055:SF234">
    <property type="entry name" value="HTH-TYPE TRANSCRIPTIONAL REGULATOR BETI"/>
    <property type="match status" value="1"/>
</dbReference>
<evidence type="ECO:0000256" key="2">
    <source>
        <dbReference type="ARBA" id="ARBA00023125"/>
    </source>
</evidence>
<dbReference type="InterPro" id="IPR049445">
    <property type="entry name" value="TetR_SbtR-like_C"/>
</dbReference>
<dbReference type="STRING" id="418495.SAMN05216215_1007117"/>
<evidence type="ECO:0000259" key="5">
    <source>
        <dbReference type="PROSITE" id="PS50977"/>
    </source>
</evidence>
<sequence length="231" mass="25415">MIPLGSNPAAEWIIPLSAYAVAMPTPDRSAQYDDQVIAAAREVFAEQGFAAPMSEVAKRAGVGVASVYRRYPSKQELVEQVRIAAFRRIIGEAEAARAEESDPWQALDRFMRRCLREGSGIGTVLPPMDQQHTYSAEFRELQQGVAKEIEALVDAAKQAGELRADVDWTDILLLLKHLNPALPTSEARRAEFRARYLSLVLEGLRAGGAELPGPPPDRAEWQALCDNFALS</sequence>
<keyword evidence="2 4" id="KW-0238">DNA-binding</keyword>
<evidence type="ECO:0000256" key="1">
    <source>
        <dbReference type="ARBA" id="ARBA00023015"/>
    </source>
</evidence>
<dbReference type="PRINTS" id="PR00455">
    <property type="entry name" value="HTHTETR"/>
</dbReference>
<evidence type="ECO:0000256" key="4">
    <source>
        <dbReference type="PROSITE-ProRule" id="PRU00335"/>
    </source>
</evidence>
<dbReference type="PANTHER" id="PTHR30055">
    <property type="entry name" value="HTH-TYPE TRANSCRIPTIONAL REGULATOR RUTR"/>
    <property type="match status" value="1"/>
</dbReference>
<reference evidence="7" key="1">
    <citation type="submission" date="2016-10" db="EMBL/GenBank/DDBJ databases">
        <authorList>
            <person name="Varghese N."/>
            <person name="Submissions S."/>
        </authorList>
    </citation>
    <scope>NUCLEOTIDE SEQUENCE [LARGE SCALE GENOMIC DNA]</scope>
    <source>
        <strain evidence="7">CGMCC 4.3530</strain>
    </source>
</reference>
<organism evidence="6 7">
    <name type="scientific">Saccharopolyspora shandongensis</name>
    <dbReference type="NCBI Taxonomy" id="418495"/>
    <lineage>
        <taxon>Bacteria</taxon>
        <taxon>Bacillati</taxon>
        <taxon>Actinomycetota</taxon>
        <taxon>Actinomycetes</taxon>
        <taxon>Pseudonocardiales</taxon>
        <taxon>Pseudonocardiaceae</taxon>
        <taxon>Saccharopolyspora</taxon>
    </lineage>
</organism>
<protein>
    <submittedName>
        <fullName evidence="6">Transcriptional regulator, TetR family</fullName>
    </submittedName>
</protein>
<evidence type="ECO:0000313" key="7">
    <source>
        <dbReference type="Proteomes" id="UP000199529"/>
    </source>
</evidence>
<dbReference type="Proteomes" id="UP000199529">
    <property type="component" value="Unassembled WGS sequence"/>
</dbReference>
<dbReference type="SUPFAM" id="SSF46689">
    <property type="entry name" value="Homeodomain-like"/>
    <property type="match status" value="1"/>
</dbReference>
<dbReference type="Gene3D" id="1.10.357.10">
    <property type="entry name" value="Tetracycline Repressor, domain 2"/>
    <property type="match status" value="1"/>
</dbReference>
<dbReference type="GO" id="GO:0000976">
    <property type="term" value="F:transcription cis-regulatory region binding"/>
    <property type="evidence" value="ECO:0007669"/>
    <property type="project" value="TreeGrafter"/>
</dbReference>
<dbReference type="InterPro" id="IPR001647">
    <property type="entry name" value="HTH_TetR"/>
</dbReference>
<dbReference type="SUPFAM" id="SSF48498">
    <property type="entry name" value="Tetracyclin repressor-like, C-terminal domain"/>
    <property type="match status" value="1"/>
</dbReference>
<evidence type="ECO:0000313" key="6">
    <source>
        <dbReference type="EMBL" id="SDX07218.1"/>
    </source>
</evidence>
<dbReference type="EMBL" id="FNOK01000007">
    <property type="protein sequence ID" value="SDX07218.1"/>
    <property type="molecule type" value="Genomic_DNA"/>
</dbReference>
<dbReference type="InterPro" id="IPR050109">
    <property type="entry name" value="HTH-type_TetR-like_transc_reg"/>
</dbReference>
<keyword evidence="1" id="KW-0805">Transcription regulation</keyword>
<dbReference type="GO" id="GO:0003700">
    <property type="term" value="F:DNA-binding transcription factor activity"/>
    <property type="evidence" value="ECO:0007669"/>
    <property type="project" value="TreeGrafter"/>
</dbReference>
<gene>
    <name evidence="6" type="ORF">SAMN05216215_1007117</name>
</gene>
<name>A0A1H2YQX6_9PSEU</name>
<dbReference type="Pfam" id="PF21597">
    <property type="entry name" value="TetR_C_43"/>
    <property type="match status" value="1"/>
</dbReference>
<dbReference type="AlphaFoldDB" id="A0A1H2YQX6"/>
<dbReference type="PROSITE" id="PS50977">
    <property type="entry name" value="HTH_TETR_2"/>
    <property type="match status" value="1"/>
</dbReference>
<feature type="DNA-binding region" description="H-T-H motif" evidence="4">
    <location>
        <begin position="52"/>
        <end position="71"/>
    </location>
</feature>
<dbReference type="InterPro" id="IPR009057">
    <property type="entry name" value="Homeodomain-like_sf"/>
</dbReference>
<evidence type="ECO:0000256" key="3">
    <source>
        <dbReference type="ARBA" id="ARBA00023163"/>
    </source>
</evidence>
<accession>A0A1H2YQX6</accession>
<dbReference type="Pfam" id="PF00440">
    <property type="entry name" value="TetR_N"/>
    <property type="match status" value="1"/>
</dbReference>
<dbReference type="InterPro" id="IPR036271">
    <property type="entry name" value="Tet_transcr_reg_TetR-rel_C_sf"/>
</dbReference>
<proteinExistence type="predicted"/>